<accession>A0A9W4U094</accession>
<evidence type="ECO:0000313" key="2">
    <source>
        <dbReference type="Proteomes" id="UP001152885"/>
    </source>
</evidence>
<dbReference type="AlphaFoldDB" id="A0A9W4U094"/>
<reference evidence="1" key="1">
    <citation type="submission" date="2022-12" db="EMBL/GenBank/DDBJ databases">
        <authorList>
            <person name="Brejova B."/>
        </authorList>
    </citation>
    <scope>NUCLEOTIDE SEQUENCE</scope>
</reference>
<proteinExistence type="predicted"/>
<sequence length="480" mass="55769">MFANVINKFKSFFRKTAKCEKVTSSEYATTVSTPNSLVSTSPFNSIEFFDIFHGLLTPTPIKLDPRLLDTFYGCLQVLLVDQVIESNYLFPFLYNIKIYYPIKFNKVDIIPGLINKLPLFKFEELASVLSTRFDLISSVNQLENLLNKSIQCKPPAVINLVLSQISQSINQVERLLKELVPSTQSTLLAPPSKILESPQSSQSVREISIQLSPLKKVEPTDIDLLQRSHLIKKIELIDEIQSDENVLELLPTTKFENQLTTTSKFRDVNDESVFRNRQVACIDPLNFKKSSFVPMESIENHKYSTIRPSTILLDYSSDEEYGTFNTRTIKIDKFSKSRKKSSKSKTINRLKNFFDQVQEYEDYYSQFTIKKVSINEMREARKKEPEGENEAVSGKENAEKVVNFEFEIKMVNYDPTSPIDEGSIDELKERKRDKFKASMHRFKDKFKFWKRENKVDLDDPYYEPFLIADEDLDYSRFDPF</sequence>
<evidence type="ECO:0000313" key="1">
    <source>
        <dbReference type="EMBL" id="CAI5759804.1"/>
    </source>
</evidence>
<keyword evidence="2" id="KW-1185">Reference proteome</keyword>
<gene>
    <name evidence="1" type="ORF">CANVERA_P4316</name>
</gene>
<dbReference type="EMBL" id="CANTUO010000005">
    <property type="protein sequence ID" value="CAI5759804.1"/>
    <property type="molecule type" value="Genomic_DNA"/>
</dbReference>
<dbReference type="Proteomes" id="UP001152885">
    <property type="component" value="Unassembled WGS sequence"/>
</dbReference>
<protein>
    <submittedName>
        <fullName evidence="1">Uncharacterized protein</fullName>
    </submittedName>
</protein>
<comment type="caution">
    <text evidence="1">The sequence shown here is derived from an EMBL/GenBank/DDBJ whole genome shotgun (WGS) entry which is preliminary data.</text>
</comment>
<organism evidence="1 2">
    <name type="scientific">Candida verbasci</name>
    <dbReference type="NCBI Taxonomy" id="1227364"/>
    <lineage>
        <taxon>Eukaryota</taxon>
        <taxon>Fungi</taxon>
        <taxon>Dikarya</taxon>
        <taxon>Ascomycota</taxon>
        <taxon>Saccharomycotina</taxon>
        <taxon>Pichiomycetes</taxon>
        <taxon>Debaryomycetaceae</taxon>
        <taxon>Candida/Lodderomyces clade</taxon>
        <taxon>Candida</taxon>
    </lineage>
</organism>
<name>A0A9W4U094_9ASCO</name>